<dbReference type="Gene3D" id="1.20.1250.20">
    <property type="entry name" value="MFS general substrate transporter like domains"/>
    <property type="match status" value="2"/>
</dbReference>
<evidence type="ECO:0000313" key="9">
    <source>
        <dbReference type="Proteomes" id="UP000444721"/>
    </source>
</evidence>
<organism evidence="8 9">
    <name type="scientific">Naegleria fowleri</name>
    <name type="common">Brain eating amoeba</name>
    <dbReference type="NCBI Taxonomy" id="5763"/>
    <lineage>
        <taxon>Eukaryota</taxon>
        <taxon>Discoba</taxon>
        <taxon>Heterolobosea</taxon>
        <taxon>Tetramitia</taxon>
        <taxon>Eutetramitia</taxon>
        <taxon>Vahlkampfiidae</taxon>
        <taxon>Naegleria</taxon>
    </lineage>
</organism>
<keyword evidence="4 6" id="KW-0472">Membrane</keyword>
<accession>A0A6A5BK52</accession>
<dbReference type="GO" id="GO:0016020">
    <property type="term" value="C:membrane"/>
    <property type="evidence" value="ECO:0007669"/>
    <property type="project" value="UniProtKB-SubCell"/>
</dbReference>
<gene>
    <name evidence="8" type="ORF">FDP41_006540</name>
</gene>
<dbReference type="VEuPathDB" id="AmoebaDB:NF0022250"/>
<feature type="transmembrane region" description="Helical" evidence="6">
    <location>
        <begin position="361"/>
        <end position="380"/>
    </location>
</feature>
<dbReference type="RefSeq" id="XP_044559221.1">
    <property type="nucleotide sequence ID" value="XM_044710187.1"/>
</dbReference>
<dbReference type="PANTHER" id="PTHR21576">
    <property type="entry name" value="UNCHARACTERIZED NODULIN-LIKE PROTEIN"/>
    <property type="match status" value="1"/>
</dbReference>
<evidence type="ECO:0000256" key="4">
    <source>
        <dbReference type="ARBA" id="ARBA00023136"/>
    </source>
</evidence>
<dbReference type="InterPro" id="IPR056555">
    <property type="entry name" value="NFD4_C"/>
</dbReference>
<dbReference type="AlphaFoldDB" id="A0A6A5BK52"/>
<dbReference type="InterPro" id="IPR010658">
    <property type="entry name" value="Nodulin-like"/>
</dbReference>
<feature type="transmembrane region" description="Helical" evidence="6">
    <location>
        <begin position="76"/>
        <end position="95"/>
    </location>
</feature>
<dbReference type="Pfam" id="PF06813">
    <property type="entry name" value="Nodulin-like"/>
    <property type="match status" value="1"/>
</dbReference>
<feature type="compositionally biased region" description="Polar residues" evidence="5">
    <location>
        <begin position="274"/>
        <end position="292"/>
    </location>
</feature>
<protein>
    <recommendedName>
        <fullName evidence="7">Major facilitator superfamily (MFS) profile domain-containing protein</fullName>
    </recommendedName>
</protein>
<proteinExistence type="predicted"/>
<dbReference type="PANTHER" id="PTHR21576:SF158">
    <property type="entry name" value="RIBOSOMAL RNA-PROCESSING PROTEIN 12-LIKE CONSERVED DOMAIN-CONTAINING PROTEIN"/>
    <property type="match status" value="1"/>
</dbReference>
<keyword evidence="9" id="KW-1185">Reference proteome</keyword>
<dbReference type="GeneID" id="68113758"/>
<dbReference type="VEuPathDB" id="AmoebaDB:FDP41_006540"/>
<dbReference type="SUPFAM" id="SSF103473">
    <property type="entry name" value="MFS general substrate transporter"/>
    <property type="match status" value="1"/>
</dbReference>
<feature type="transmembrane region" description="Helical" evidence="6">
    <location>
        <begin position="499"/>
        <end position="518"/>
    </location>
</feature>
<sequence length="546" mass="60626">MKNLREMDHQEEEESRSLLLNSGDAAVSPKSSTDKSFHVKEEVSIYGDKKKNPILLQIIKFKNFYQSESLRRVRRWVALVIGALVMIACGTQYSFSSISPSLKKRFDLTQTQVNTIGTAANLGTNFSFLFSLINDFLGCRACSFVSGLCLFTAYFLMSLAVSGALPWAENYIALSVFMFLMGNACGGGYTAAIVTNIKNFPERNRGLVVGVMASCFGISSAIYSFSYSYIFQLELQPYMIFCAILGAVVVMGLGTIFLDSHSSADSPKKESKESSINTSEASSENVIEQQMTEESVEIEKINMKMKELEMPNLNSLKMLISLDFYLVFLIIFIVIGAGITVINNLGGVVLAYGGYNGQQNIMVIIFSLSNCSGRLIFGFLSDKFLNPKRNITRITFLAICTLMMTIVQFLFAVMPLGGIYVLVILLGICYGGTFALTPAFNSERFGSKYFGMNSTIQSMAASLGSYAFSTGMAGAIYQANVVPPRTLTCHGRDCYEGTFFILSFLCCIALVFCMILQYRTKWLYSTMYRRKLLAHRLETLEKQQKV</sequence>
<evidence type="ECO:0000256" key="5">
    <source>
        <dbReference type="SAM" id="MobiDB-lite"/>
    </source>
</evidence>
<evidence type="ECO:0000256" key="3">
    <source>
        <dbReference type="ARBA" id="ARBA00022989"/>
    </source>
</evidence>
<feature type="transmembrane region" description="Helical" evidence="6">
    <location>
        <begin position="171"/>
        <end position="194"/>
    </location>
</feature>
<feature type="transmembrane region" description="Helical" evidence="6">
    <location>
        <begin position="392"/>
        <end position="413"/>
    </location>
</feature>
<dbReference type="EMBL" id="VFQX01000052">
    <property type="protein sequence ID" value="KAF0974508.1"/>
    <property type="molecule type" value="Genomic_DNA"/>
</dbReference>
<keyword evidence="2 6" id="KW-0812">Transmembrane</keyword>
<comment type="subcellular location">
    <subcellularLocation>
        <location evidence="1">Membrane</location>
        <topology evidence="1">Multi-pass membrane protein</topology>
    </subcellularLocation>
</comment>
<dbReference type="Proteomes" id="UP000444721">
    <property type="component" value="Unassembled WGS sequence"/>
</dbReference>
<dbReference type="OMA" id="PDGLGCY"/>
<feature type="region of interest" description="Disordered" evidence="5">
    <location>
        <begin position="261"/>
        <end position="292"/>
    </location>
</feature>
<feature type="transmembrane region" description="Helical" evidence="6">
    <location>
        <begin position="115"/>
        <end position="137"/>
    </location>
</feature>
<feature type="transmembrane region" description="Helical" evidence="6">
    <location>
        <begin position="144"/>
        <end position="165"/>
    </location>
</feature>
<dbReference type="Pfam" id="PF23262">
    <property type="entry name" value="NFD4_C"/>
    <property type="match status" value="1"/>
</dbReference>
<dbReference type="InterPro" id="IPR020846">
    <property type="entry name" value="MFS_dom"/>
</dbReference>
<feature type="transmembrane region" description="Helical" evidence="6">
    <location>
        <begin position="238"/>
        <end position="258"/>
    </location>
</feature>
<evidence type="ECO:0000256" key="6">
    <source>
        <dbReference type="SAM" id="Phobius"/>
    </source>
</evidence>
<comment type="caution">
    <text evidence="8">The sequence shown here is derived from an EMBL/GenBank/DDBJ whole genome shotgun (WGS) entry which is preliminary data.</text>
</comment>
<name>A0A6A5BK52_NAEFO</name>
<feature type="region of interest" description="Disordered" evidence="5">
    <location>
        <begin position="1"/>
        <end position="33"/>
    </location>
</feature>
<feature type="domain" description="Major facilitator superfamily (MFS) profile" evidence="7">
    <location>
        <begin position="75"/>
        <end position="521"/>
    </location>
</feature>
<dbReference type="OrthoDB" id="410267at2759"/>
<keyword evidence="3 6" id="KW-1133">Transmembrane helix</keyword>
<dbReference type="VEuPathDB" id="AmoebaDB:NfTy_089170"/>
<dbReference type="PROSITE" id="PS50850">
    <property type="entry name" value="MFS"/>
    <property type="match status" value="1"/>
</dbReference>
<dbReference type="InterPro" id="IPR036259">
    <property type="entry name" value="MFS_trans_sf"/>
</dbReference>
<reference evidence="8 9" key="1">
    <citation type="journal article" date="2019" name="Sci. Rep.">
        <title>Nanopore sequencing improves the draft genome of the human pathogenic amoeba Naegleria fowleri.</title>
        <authorList>
            <person name="Liechti N."/>
            <person name="Schurch N."/>
            <person name="Bruggmann R."/>
            <person name="Wittwer M."/>
        </authorList>
    </citation>
    <scope>NUCLEOTIDE SEQUENCE [LARGE SCALE GENOMIC DNA]</scope>
    <source>
        <strain evidence="8 9">ATCC 30894</strain>
    </source>
</reference>
<feature type="transmembrane region" description="Helical" evidence="6">
    <location>
        <begin position="206"/>
        <end position="226"/>
    </location>
</feature>
<feature type="transmembrane region" description="Helical" evidence="6">
    <location>
        <begin position="419"/>
        <end position="440"/>
    </location>
</feature>
<evidence type="ECO:0000259" key="7">
    <source>
        <dbReference type="PROSITE" id="PS50850"/>
    </source>
</evidence>
<dbReference type="GO" id="GO:0022857">
    <property type="term" value="F:transmembrane transporter activity"/>
    <property type="evidence" value="ECO:0007669"/>
    <property type="project" value="InterPro"/>
</dbReference>
<evidence type="ECO:0000313" key="8">
    <source>
        <dbReference type="EMBL" id="KAF0974508.1"/>
    </source>
</evidence>
<evidence type="ECO:0000256" key="2">
    <source>
        <dbReference type="ARBA" id="ARBA00022692"/>
    </source>
</evidence>
<feature type="transmembrane region" description="Helical" evidence="6">
    <location>
        <begin position="324"/>
        <end position="355"/>
    </location>
</feature>
<feature type="transmembrane region" description="Helical" evidence="6">
    <location>
        <begin position="460"/>
        <end position="479"/>
    </location>
</feature>
<evidence type="ECO:0000256" key="1">
    <source>
        <dbReference type="ARBA" id="ARBA00004141"/>
    </source>
</evidence>